<reference evidence="1" key="1">
    <citation type="submission" date="2021-02" db="EMBL/GenBank/DDBJ databases">
        <authorList>
            <person name="Nowell W R."/>
        </authorList>
    </citation>
    <scope>NUCLEOTIDE SEQUENCE</scope>
</reference>
<comment type="caution">
    <text evidence="1">The sequence shown here is derived from an EMBL/GenBank/DDBJ whole genome shotgun (WGS) entry which is preliminary data.</text>
</comment>
<dbReference type="Proteomes" id="UP000681967">
    <property type="component" value="Unassembled WGS sequence"/>
</dbReference>
<gene>
    <name evidence="1" type="ORF">BYL167_LOCUS54769</name>
    <name evidence="2" type="ORF">GIL414_LOCUS64804</name>
</gene>
<protein>
    <submittedName>
        <fullName evidence="1">Uncharacterized protein</fullName>
    </submittedName>
</protein>
<accession>A0A8S3DIA2</accession>
<evidence type="ECO:0000313" key="1">
    <source>
        <dbReference type="EMBL" id="CAF4977412.1"/>
    </source>
</evidence>
<dbReference type="AlphaFoldDB" id="A0A8S3DIA2"/>
<name>A0A8S3DIA2_9BILA</name>
<proteinExistence type="predicted"/>
<feature type="non-terminal residue" evidence="1">
    <location>
        <position position="1"/>
    </location>
</feature>
<evidence type="ECO:0000313" key="3">
    <source>
        <dbReference type="Proteomes" id="UP000681967"/>
    </source>
</evidence>
<organism evidence="1 3">
    <name type="scientific">Rotaria magnacalcarata</name>
    <dbReference type="NCBI Taxonomy" id="392030"/>
    <lineage>
        <taxon>Eukaryota</taxon>
        <taxon>Metazoa</taxon>
        <taxon>Spiralia</taxon>
        <taxon>Gnathifera</taxon>
        <taxon>Rotifera</taxon>
        <taxon>Eurotatoria</taxon>
        <taxon>Bdelloidea</taxon>
        <taxon>Philodinida</taxon>
        <taxon>Philodinidae</taxon>
        <taxon>Rotaria</taxon>
    </lineage>
</organism>
<sequence length="29" mass="3291">VPPVLTLNNRILSEFDEIANLIELKVNLI</sequence>
<dbReference type="Proteomes" id="UP000681720">
    <property type="component" value="Unassembled WGS sequence"/>
</dbReference>
<evidence type="ECO:0000313" key="2">
    <source>
        <dbReference type="EMBL" id="CAF5146638.1"/>
    </source>
</evidence>
<dbReference type="EMBL" id="CAJOBH010196784">
    <property type="protein sequence ID" value="CAF4977412.1"/>
    <property type="molecule type" value="Genomic_DNA"/>
</dbReference>
<dbReference type="EMBL" id="CAJOBJ010283624">
    <property type="protein sequence ID" value="CAF5146638.1"/>
    <property type="molecule type" value="Genomic_DNA"/>
</dbReference>